<accession>A0ABT8GIN4</accession>
<keyword evidence="4 10" id="KW-0597">Phosphoprotein</keyword>
<keyword evidence="7" id="KW-0418">Kinase</keyword>
<dbReference type="SMART" id="SM00387">
    <property type="entry name" value="HATPase_c"/>
    <property type="match status" value="1"/>
</dbReference>
<dbReference type="InterPro" id="IPR000700">
    <property type="entry name" value="PAS-assoc_C"/>
</dbReference>
<evidence type="ECO:0000256" key="5">
    <source>
        <dbReference type="ARBA" id="ARBA00022679"/>
    </source>
</evidence>
<evidence type="ECO:0000259" key="14">
    <source>
        <dbReference type="PROSITE" id="PS50110"/>
    </source>
</evidence>
<dbReference type="Gene3D" id="3.40.50.2300">
    <property type="match status" value="1"/>
</dbReference>
<dbReference type="InterPro" id="IPR005467">
    <property type="entry name" value="His_kinase_dom"/>
</dbReference>
<dbReference type="Pfam" id="PF08448">
    <property type="entry name" value="PAS_4"/>
    <property type="match status" value="1"/>
</dbReference>
<keyword evidence="8" id="KW-0067">ATP-binding</keyword>
<feature type="domain" description="Response regulatory" evidence="14">
    <location>
        <begin position="722"/>
        <end position="838"/>
    </location>
</feature>
<keyword evidence="6" id="KW-0547">Nucleotide-binding</keyword>
<dbReference type="PANTHER" id="PTHR43065:SF46">
    <property type="entry name" value="C4-DICARBOXYLATE TRANSPORT SENSOR PROTEIN DCTB"/>
    <property type="match status" value="1"/>
</dbReference>
<protein>
    <recommendedName>
        <fullName evidence="3">histidine kinase</fullName>
        <ecNumber evidence="3">2.7.13.3</ecNumber>
    </recommendedName>
</protein>
<keyword evidence="12" id="KW-1133">Transmembrane helix</keyword>
<comment type="subcellular location">
    <subcellularLocation>
        <location evidence="2">Cell membrane</location>
    </subcellularLocation>
</comment>
<sequence>MQTAIPRAARVGAVVTAALAGLIVVLAIATQQSAIIAILGAAAMVLALLVAAASAWRHPVVPPSPASAGPAVAAGPAASADPEPADAEHSAVASAAPALTTVGRLSRIGTWTYDYGTGDVTWSDEVAEIHGQPAGYRPTSEESLEYFTAGDRNRLRDAITLSAEDGDPFMEECLIDAADGARRTILIIGEPLRDEQGRPQLLRGTIQDLTPWREAESSAEAQRRRFTELTRALPLAVWSATADGVVDYVSEALADYAGGDVQDFVGDGWLSLVHPHDKEMMVERWSTSIENAQPYEVECRVRSRDGEHRWHRVSAKPEVGNDGRVARWWGSSIDIHRTRALKQQAQQLARERDVILDSMSDGVLGLDAHWNITYMNDHAQEMLGQARESLLGHDLRTEYPNIINTPVHDAYRTAIATREQQFLSFHDRTQDRWLEITATPSELGITVFLRDVTQTRLLSEQLEQAQRLEAVGRLTGGIAHDFNNLLTVVIGGADAVARDGGISPESREMIGLVRQAADRGGQLTSRLLAFARRQPLSPQHTDLNRLLEEFAPLLHRTLGSGITITSVLEPGLPPALVDPGQFENAVLNLAINARDAMPDGGSLTLETSLQHLDERYTTAHAEVDPGTYVTVTVTDSGTGIAPEALDHLFEPFFTTKEVGQGSGMGLAMAWGFARQSGGHITVYSEVGIGSAFRLYLPLAPAGSAAATSARATRTAPESGSGVILLAEDDPLVRSFATDHLRALGYDVVPTSTGPEAVARLEEMETIDLLFTDVIMPEGMTGRDLARHVVAARPGTPVLYASGYTENVIMHDGRLDEGVALLTKPYSAQELALRVHEQMTGAAGEE</sequence>
<evidence type="ECO:0000256" key="3">
    <source>
        <dbReference type="ARBA" id="ARBA00012438"/>
    </source>
</evidence>
<evidence type="ECO:0000256" key="8">
    <source>
        <dbReference type="ARBA" id="ARBA00022840"/>
    </source>
</evidence>
<keyword evidence="18" id="KW-1185">Reference proteome</keyword>
<dbReference type="SUPFAM" id="SSF52172">
    <property type="entry name" value="CheY-like"/>
    <property type="match status" value="1"/>
</dbReference>
<evidence type="ECO:0000313" key="18">
    <source>
        <dbReference type="Proteomes" id="UP001172708"/>
    </source>
</evidence>
<proteinExistence type="predicted"/>
<dbReference type="InterPro" id="IPR004358">
    <property type="entry name" value="Sig_transdc_His_kin-like_C"/>
</dbReference>
<dbReference type="SMART" id="SM00448">
    <property type="entry name" value="REC"/>
    <property type="match status" value="1"/>
</dbReference>
<dbReference type="SUPFAM" id="SSF55874">
    <property type="entry name" value="ATPase domain of HSP90 chaperone/DNA topoisomerase II/histidine kinase"/>
    <property type="match status" value="1"/>
</dbReference>
<name>A0ABT8GIN4_9MICO</name>
<dbReference type="InterPro" id="IPR001789">
    <property type="entry name" value="Sig_transdc_resp-reg_receiver"/>
</dbReference>
<evidence type="ECO:0000259" key="13">
    <source>
        <dbReference type="PROSITE" id="PS50109"/>
    </source>
</evidence>
<evidence type="ECO:0000256" key="7">
    <source>
        <dbReference type="ARBA" id="ARBA00022777"/>
    </source>
</evidence>
<dbReference type="PROSITE" id="PS50112">
    <property type="entry name" value="PAS"/>
    <property type="match status" value="2"/>
</dbReference>
<evidence type="ECO:0000256" key="10">
    <source>
        <dbReference type="PROSITE-ProRule" id="PRU00169"/>
    </source>
</evidence>
<dbReference type="InterPro" id="IPR013656">
    <property type="entry name" value="PAS_4"/>
</dbReference>
<dbReference type="PANTHER" id="PTHR43065">
    <property type="entry name" value="SENSOR HISTIDINE KINASE"/>
    <property type="match status" value="1"/>
</dbReference>
<feature type="domain" description="PAS" evidence="15">
    <location>
        <begin position="222"/>
        <end position="292"/>
    </location>
</feature>
<dbReference type="CDD" id="cd00082">
    <property type="entry name" value="HisKA"/>
    <property type="match status" value="1"/>
</dbReference>
<dbReference type="SUPFAM" id="SSF55785">
    <property type="entry name" value="PYP-like sensor domain (PAS domain)"/>
    <property type="match status" value="3"/>
</dbReference>
<feature type="domain" description="PAS" evidence="15">
    <location>
        <begin position="355"/>
        <end position="399"/>
    </location>
</feature>
<feature type="transmembrane region" description="Helical" evidence="12">
    <location>
        <begin position="36"/>
        <end position="56"/>
    </location>
</feature>
<dbReference type="Gene3D" id="1.10.287.130">
    <property type="match status" value="1"/>
</dbReference>
<dbReference type="InterPro" id="IPR003594">
    <property type="entry name" value="HATPase_dom"/>
</dbReference>
<evidence type="ECO:0000259" key="15">
    <source>
        <dbReference type="PROSITE" id="PS50112"/>
    </source>
</evidence>
<dbReference type="InterPro" id="IPR036890">
    <property type="entry name" value="HATPase_C_sf"/>
</dbReference>
<dbReference type="Gene3D" id="3.30.565.10">
    <property type="entry name" value="Histidine kinase-like ATPase, C-terminal domain"/>
    <property type="match status" value="1"/>
</dbReference>
<dbReference type="Pfam" id="PF00512">
    <property type="entry name" value="HisKA"/>
    <property type="match status" value="1"/>
</dbReference>
<dbReference type="InterPro" id="IPR001610">
    <property type="entry name" value="PAC"/>
</dbReference>
<dbReference type="Gene3D" id="3.30.450.20">
    <property type="entry name" value="PAS domain"/>
    <property type="match status" value="3"/>
</dbReference>
<evidence type="ECO:0000256" key="11">
    <source>
        <dbReference type="SAM" id="MobiDB-lite"/>
    </source>
</evidence>
<dbReference type="PROSITE" id="PS50110">
    <property type="entry name" value="RESPONSE_REGULATORY"/>
    <property type="match status" value="1"/>
</dbReference>
<organism evidence="17 18">
    <name type="scientific">Demequina muriae</name>
    <dbReference type="NCBI Taxonomy" id="3051664"/>
    <lineage>
        <taxon>Bacteria</taxon>
        <taxon>Bacillati</taxon>
        <taxon>Actinomycetota</taxon>
        <taxon>Actinomycetes</taxon>
        <taxon>Micrococcales</taxon>
        <taxon>Demequinaceae</taxon>
        <taxon>Demequina</taxon>
    </lineage>
</organism>
<dbReference type="EMBL" id="JAUHQA010000001">
    <property type="protein sequence ID" value="MDN4481275.1"/>
    <property type="molecule type" value="Genomic_DNA"/>
</dbReference>
<feature type="region of interest" description="Disordered" evidence="11">
    <location>
        <begin position="65"/>
        <end position="87"/>
    </location>
</feature>
<keyword evidence="5" id="KW-0808">Transferase</keyword>
<comment type="catalytic activity">
    <reaction evidence="1">
        <text>ATP + protein L-histidine = ADP + protein N-phospho-L-histidine.</text>
        <dbReference type="EC" id="2.7.13.3"/>
    </reaction>
</comment>
<dbReference type="InterPro" id="IPR035965">
    <property type="entry name" value="PAS-like_dom_sf"/>
</dbReference>
<dbReference type="NCBIfam" id="TIGR00229">
    <property type="entry name" value="sensory_box"/>
    <property type="match status" value="2"/>
</dbReference>
<dbReference type="PROSITE" id="PS50109">
    <property type="entry name" value="HIS_KIN"/>
    <property type="match status" value="1"/>
</dbReference>
<dbReference type="Pfam" id="PF02518">
    <property type="entry name" value="HATPase_c"/>
    <property type="match status" value="1"/>
</dbReference>
<evidence type="ECO:0000256" key="9">
    <source>
        <dbReference type="ARBA" id="ARBA00023012"/>
    </source>
</evidence>
<feature type="compositionally biased region" description="Low complexity" evidence="11">
    <location>
        <begin position="66"/>
        <end position="82"/>
    </location>
</feature>
<keyword evidence="9" id="KW-0902">Two-component regulatory system</keyword>
<dbReference type="Pfam" id="PF08447">
    <property type="entry name" value="PAS_3"/>
    <property type="match status" value="2"/>
</dbReference>
<dbReference type="InterPro" id="IPR036097">
    <property type="entry name" value="HisK_dim/P_sf"/>
</dbReference>
<dbReference type="PROSITE" id="PS50113">
    <property type="entry name" value="PAC"/>
    <property type="match status" value="2"/>
</dbReference>
<dbReference type="Pfam" id="PF00072">
    <property type="entry name" value="Response_reg"/>
    <property type="match status" value="1"/>
</dbReference>
<evidence type="ECO:0000256" key="6">
    <source>
        <dbReference type="ARBA" id="ARBA00022741"/>
    </source>
</evidence>
<dbReference type="InterPro" id="IPR011006">
    <property type="entry name" value="CheY-like_superfamily"/>
</dbReference>
<evidence type="ECO:0000259" key="16">
    <source>
        <dbReference type="PROSITE" id="PS50113"/>
    </source>
</evidence>
<feature type="domain" description="PAC" evidence="16">
    <location>
        <begin position="168"/>
        <end position="221"/>
    </location>
</feature>
<dbReference type="SMART" id="SM00086">
    <property type="entry name" value="PAC"/>
    <property type="match status" value="2"/>
</dbReference>
<comment type="caution">
    <text evidence="17">The sequence shown here is derived from an EMBL/GenBank/DDBJ whole genome shotgun (WGS) entry which is preliminary data.</text>
</comment>
<evidence type="ECO:0000256" key="1">
    <source>
        <dbReference type="ARBA" id="ARBA00000085"/>
    </source>
</evidence>
<evidence type="ECO:0000256" key="2">
    <source>
        <dbReference type="ARBA" id="ARBA00004236"/>
    </source>
</evidence>
<dbReference type="EC" id="2.7.13.3" evidence="3"/>
<feature type="domain" description="PAC" evidence="16">
    <location>
        <begin position="295"/>
        <end position="347"/>
    </location>
</feature>
<dbReference type="RefSeq" id="WP_301142848.1">
    <property type="nucleotide sequence ID" value="NZ_JAUHQA010000001.1"/>
</dbReference>
<keyword evidence="12" id="KW-0472">Membrane</keyword>
<reference evidence="17" key="1">
    <citation type="submission" date="2023-06" db="EMBL/GenBank/DDBJ databases">
        <title>Egi l300058.</title>
        <authorList>
            <person name="Gao L."/>
            <person name="Fang B.-Z."/>
            <person name="Li W.-J."/>
        </authorList>
    </citation>
    <scope>NUCLEOTIDE SEQUENCE</scope>
    <source>
        <strain evidence="17">EGI L300058</strain>
    </source>
</reference>
<evidence type="ECO:0000313" key="17">
    <source>
        <dbReference type="EMBL" id="MDN4481275.1"/>
    </source>
</evidence>
<feature type="domain" description="Histidine kinase" evidence="13">
    <location>
        <begin position="477"/>
        <end position="700"/>
    </location>
</feature>
<dbReference type="SMART" id="SM00091">
    <property type="entry name" value="PAS"/>
    <property type="match status" value="2"/>
</dbReference>
<dbReference type="CDD" id="cd00130">
    <property type="entry name" value="PAS"/>
    <property type="match status" value="2"/>
</dbReference>
<dbReference type="SUPFAM" id="SSF47384">
    <property type="entry name" value="Homodimeric domain of signal transducing histidine kinase"/>
    <property type="match status" value="1"/>
</dbReference>
<dbReference type="InterPro" id="IPR000014">
    <property type="entry name" value="PAS"/>
</dbReference>
<gene>
    <name evidence="17" type="ORF">QQX02_10095</name>
</gene>
<dbReference type="InterPro" id="IPR003661">
    <property type="entry name" value="HisK_dim/P_dom"/>
</dbReference>
<evidence type="ECO:0000256" key="4">
    <source>
        <dbReference type="ARBA" id="ARBA00022553"/>
    </source>
</evidence>
<dbReference type="PRINTS" id="PR00344">
    <property type="entry name" value="BCTRLSENSOR"/>
</dbReference>
<dbReference type="Proteomes" id="UP001172708">
    <property type="component" value="Unassembled WGS sequence"/>
</dbReference>
<dbReference type="InterPro" id="IPR013655">
    <property type="entry name" value="PAS_fold_3"/>
</dbReference>
<feature type="transmembrane region" description="Helical" evidence="12">
    <location>
        <begin position="12"/>
        <end position="29"/>
    </location>
</feature>
<evidence type="ECO:0000256" key="12">
    <source>
        <dbReference type="SAM" id="Phobius"/>
    </source>
</evidence>
<keyword evidence="12" id="KW-0812">Transmembrane</keyword>
<dbReference type="SMART" id="SM00388">
    <property type="entry name" value="HisKA"/>
    <property type="match status" value="1"/>
</dbReference>
<feature type="modified residue" description="4-aspartylphosphate" evidence="10">
    <location>
        <position position="772"/>
    </location>
</feature>